<dbReference type="PANTHER" id="PTHR46401">
    <property type="entry name" value="GLYCOSYLTRANSFERASE WBBK-RELATED"/>
    <property type="match status" value="1"/>
</dbReference>
<feature type="domain" description="Glycosyl transferase family 1" evidence="2">
    <location>
        <begin position="202"/>
        <end position="341"/>
    </location>
</feature>
<protein>
    <submittedName>
        <fullName evidence="3">Glycosyltransferase</fullName>
    </submittedName>
</protein>
<keyword evidence="1" id="KW-0812">Transmembrane</keyword>
<sequence>MTPNDPSPVRPATSGPTLLLSAFGIHIGGGLVLLRALLRAGRGAWKQAAVDARLDPVVTEGIPHVAVRRSLLGRVRAVHSLARGASAGDVLFCFNGLPPLRAPARGVRVVCFVQAPHFVGAHRGIRYAPLTRLRIAIERFWFARGVRHCDALWVQTPAMEAALRRRFPAARIEVVPFVDDELFEALARTPLSANPPYTGGVATFFYPAELVGHKNHATLVQAWSLLQDRGCTARLQLTLRPEEEELLARECPQLRSLAAVTNLGRLTRAQVLDTMRGSSALLFASRAETFGLPLLEATAHQVPVLAAERDFVRDVCAPAQTFDPESARSIADAVQRFLQQGQAGGIQVESAASVVRRLLAA</sequence>
<evidence type="ECO:0000313" key="3">
    <source>
        <dbReference type="EMBL" id="MBK0391950.1"/>
    </source>
</evidence>
<dbReference type="InterPro" id="IPR001296">
    <property type="entry name" value="Glyco_trans_1"/>
</dbReference>
<organism evidence="3 4">
    <name type="scientific">Ramlibacter algicola</name>
    <dbReference type="NCBI Taxonomy" id="2795217"/>
    <lineage>
        <taxon>Bacteria</taxon>
        <taxon>Pseudomonadati</taxon>
        <taxon>Pseudomonadota</taxon>
        <taxon>Betaproteobacteria</taxon>
        <taxon>Burkholderiales</taxon>
        <taxon>Comamonadaceae</taxon>
        <taxon>Ramlibacter</taxon>
    </lineage>
</organism>
<keyword evidence="1" id="KW-0472">Membrane</keyword>
<accession>A0A934PYK7</accession>
<gene>
    <name evidence="3" type="ORF">I8E28_05055</name>
</gene>
<dbReference type="SUPFAM" id="SSF53756">
    <property type="entry name" value="UDP-Glycosyltransferase/glycogen phosphorylase"/>
    <property type="match status" value="1"/>
</dbReference>
<proteinExistence type="predicted"/>
<dbReference type="EMBL" id="JAEDAO010000001">
    <property type="protein sequence ID" value="MBK0391950.1"/>
    <property type="molecule type" value="Genomic_DNA"/>
</dbReference>
<dbReference type="PANTHER" id="PTHR46401:SF8">
    <property type="entry name" value="BLL6006 PROTEIN"/>
    <property type="match status" value="1"/>
</dbReference>
<reference evidence="3" key="1">
    <citation type="submission" date="2020-12" db="EMBL/GenBank/DDBJ databases">
        <title>Ramlibacter sp. nov., isolated from a freshwater alga, Cryptomonas.</title>
        <authorList>
            <person name="Kim H.M."/>
            <person name="Jeon C.O."/>
        </authorList>
    </citation>
    <scope>NUCLEOTIDE SEQUENCE</scope>
    <source>
        <strain evidence="3">CrO1</strain>
    </source>
</reference>
<keyword evidence="4" id="KW-1185">Reference proteome</keyword>
<dbReference type="Pfam" id="PF00534">
    <property type="entry name" value="Glycos_transf_1"/>
    <property type="match status" value="1"/>
</dbReference>
<keyword evidence="1" id="KW-1133">Transmembrane helix</keyword>
<comment type="caution">
    <text evidence="3">The sequence shown here is derived from an EMBL/GenBank/DDBJ whole genome shotgun (WGS) entry which is preliminary data.</text>
</comment>
<name>A0A934PYK7_9BURK</name>
<evidence type="ECO:0000256" key="1">
    <source>
        <dbReference type="SAM" id="Phobius"/>
    </source>
</evidence>
<dbReference type="RefSeq" id="WP_200786918.1">
    <property type="nucleotide sequence ID" value="NZ_JAEDAO010000001.1"/>
</dbReference>
<dbReference type="GO" id="GO:0016757">
    <property type="term" value="F:glycosyltransferase activity"/>
    <property type="evidence" value="ECO:0007669"/>
    <property type="project" value="InterPro"/>
</dbReference>
<dbReference type="Gene3D" id="3.40.50.2000">
    <property type="entry name" value="Glycogen Phosphorylase B"/>
    <property type="match status" value="1"/>
</dbReference>
<evidence type="ECO:0000259" key="2">
    <source>
        <dbReference type="Pfam" id="PF00534"/>
    </source>
</evidence>
<dbReference type="Proteomes" id="UP000617041">
    <property type="component" value="Unassembled WGS sequence"/>
</dbReference>
<dbReference type="AlphaFoldDB" id="A0A934PYK7"/>
<evidence type="ECO:0000313" key="4">
    <source>
        <dbReference type="Proteomes" id="UP000617041"/>
    </source>
</evidence>
<feature type="transmembrane region" description="Helical" evidence="1">
    <location>
        <begin position="20"/>
        <end position="38"/>
    </location>
</feature>